<reference evidence="2 3" key="1">
    <citation type="submission" date="2024-06" db="EMBL/GenBank/DDBJ databases">
        <title>The Natural Products Discovery Center: Release of the First 8490 Sequenced Strains for Exploring Actinobacteria Biosynthetic Diversity.</title>
        <authorList>
            <person name="Kalkreuter E."/>
            <person name="Kautsar S.A."/>
            <person name="Yang D."/>
            <person name="Bader C.D."/>
            <person name="Teijaro C.N."/>
            <person name="Fluegel L."/>
            <person name="Davis C.M."/>
            <person name="Simpson J.R."/>
            <person name="Lauterbach L."/>
            <person name="Steele A.D."/>
            <person name="Gui C."/>
            <person name="Meng S."/>
            <person name="Li G."/>
            <person name="Viehrig K."/>
            <person name="Ye F."/>
            <person name="Su P."/>
            <person name="Kiefer A.F."/>
            <person name="Nichols A."/>
            <person name="Cepeda A.J."/>
            <person name="Yan W."/>
            <person name="Fan B."/>
            <person name="Jiang Y."/>
            <person name="Adhikari A."/>
            <person name="Zheng C.-J."/>
            <person name="Schuster L."/>
            <person name="Cowan T.M."/>
            <person name="Smanski M.J."/>
            <person name="Chevrette M.G."/>
            <person name="De Carvalho L.P.S."/>
            <person name="Shen B."/>
        </authorList>
    </citation>
    <scope>NUCLEOTIDE SEQUENCE [LARGE SCALE GENOMIC DNA]</scope>
    <source>
        <strain evidence="2 3">NPDC047833</strain>
    </source>
</reference>
<proteinExistence type="predicted"/>
<evidence type="ECO:0000313" key="3">
    <source>
        <dbReference type="Proteomes" id="UP001553843"/>
    </source>
</evidence>
<feature type="transmembrane region" description="Helical" evidence="1">
    <location>
        <begin position="82"/>
        <end position="100"/>
    </location>
</feature>
<feature type="transmembrane region" description="Helical" evidence="1">
    <location>
        <begin position="23"/>
        <end position="44"/>
    </location>
</feature>
<keyword evidence="1" id="KW-0472">Membrane</keyword>
<keyword evidence="1" id="KW-0812">Transmembrane</keyword>
<dbReference type="Proteomes" id="UP001553843">
    <property type="component" value="Unassembled WGS sequence"/>
</dbReference>
<evidence type="ECO:0000256" key="1">
    <source>
        <dbReference type="SAM" id="Phobius"/>
    </source>
</evidence>
<comment type="caution">
    <text evidence="2">The sequence shown here is derived from an EMBL/GenBank/DDBJ whole genome shotgun (WGS) entry which is preliminary data.</text>
</comment>
<name>A0ABV3M6H2_9ACTN</name>
<sequence>MDTTTHRDTDPARKALGAVQSSVTMYGILSAAALAAVVTVALGGSPVNTFMWVRAVLLPVVAVLLHRLAVSAAQGSPRAFDRLSTLAAIMPVAIIGVDLLPGVCPPWYAVTQTACMLPVLRVAYLTRGTPLRTAFPKGR</sequence>
<gene>
    <name evidence="2" type="ORF">AB0887_35805</name>
</gene>
<keyword evidence="1" id="KW-1133">Transmembrane helix</keyword>
<dbReference type="EMBL" id="JBEYRS010000023">
    <property type="protein sequence ID" value="MEW2367291.1"/>
    <property type="molecule type" value="Genomic_DNA"/>
</dbReference>
<accession>A0ABV3M6H2</accession>
<organism evidence="2 3">
    <name type="scientific">Streptomyces huasconensis</name>
    <dbReference type="NCBI Taxonomy" id="1854574"/>
    <lineage>
        <taxon>Bacteria</taxon>
        <taxon>Bacillati</taxon>
        <taxon>Actinomycetota</taxon>
        <taxon>Actinomycetes</taxon>
        <taxon>Kitasatosporales</taxon>
        <taxon>Streptomycetaceae</taxon>
        <taxon>Streptomyces</taxon>
    </lineage>
</organism>
<protein>
    <recommendedName>
        <fullName evidence="4">Integral membrane protein</fullName>
    </recommendedName>
</protein>
<feature type="transmembrane region" description="Helical" evidence="1">
    <location>
        <begin position="106"/>
        <end position="124"/>
    </location>
</feature>
<evidence type="ECO:0008006" key="4">
    <source>
        <dbReference type="Google" id="ProtNLM"/>
    </source>
</evidence>
<feature type="transmembrane region" description="Helical" evidence="1">
    <location>
        <begin position="50"/>
        <end position="70"/>
    </location>
</feature>
<evidence type="ECO:0000313" key="2">
    <source>
        <dbReference type="EMBL" id="MEW2367291.1"/>
    </source>
</evidence>
<dbReference type="RefSeq" id="WP_359782333.1">
    <property type="nucleotide sequence ID" value="NZ_JBEYRR010000011.1"/>
</dbReference>
<keyword evidence="3" id="KW-1185">Reference proteome</keyword>